<organism evidence="2 3">
    <name type="scientific">Goodea atripinnis</name>
    <dbReference type="NCBI Taxonomy" id="208336"/>
    <lineage>
        <taxon>Eukaryota</taxon>
        <taxon>Metazoa</taxon>
        <taxon>Chordata</taxon>
        <taxon>Craniata</taxon>
        <taxon>Vertebrata</taxon>
        <taxon>Euteleostomi</taxon>
        <taxon>Actinopterygii</taxon>
        <taxon>Neopterygii</taxon>
        <taxon>Teleostei</taxon>
        <taxon>Neoteleostei</taxon>
        <taxon>Acanthomorphata</taxon>
        <taxon>Ovalentaria</taxon>
        <taxon>Atherinomorphae</taxon>
        <taxon>Cyprinodontiformes</taxon>
        <taxon>Goodeidae</taxon>
        <taxon>Goodea</taxon>
    </lineage>
</organism>
<protein>
    <recommendedName>
        <fullName evidence="4">Secreted protein</fullName>
    </recommendedName>
</protein>
<evidence type="ECO:0000256" key="1">
    <source>
        <dbReference type="SAM" id="SignalP"/>
    </source>
</evidence>
<evidence type="ECO:0008006" key="4">
    <source>
        <dbReference type="Google" id="ProtNLM"/>
    </source>
</evidence>
<reference evidence="2 3" key="1">
    <citation type="submission" date="2021-06" db="EMBL/GenBank/DDBJ databases">
        <authorList>
            <person name="Palmer J.M."/>
        </authorList>
    </citation>
    <scope>NUCLEOTIDE SEQUENCE [LARGE SCALE GENOMIC DNA]</scope>
    <source>
        <strain evidence="2 3">GA_2019</strain>
        <tissue evidence="2">Muscle</tissue>
    </source>
</reference>
<feature type="signal peptide" evidence="1">
    <location>
        <begin position="1"/>
        <end position="21"/>
    </location>
</feature>
<evidence type="ECO:0000313" key="2">
    <source>
        <dbReference type="EMBL" id="MEQ2174977.1"/>
    </source>
</evidence>
<proteinExistence type="predicted"/>
<gene>
    <name evidence="2" type="ORF">GOODEAATRI_013331</name>
</gene>
<comment type="caution">
    <text evidence="2">The sequence shown here is derived from an EMBL/GenBank/DDBJ whole genome shotgun (WGS) entry which is preliminary data.</text>
</comment>
<accession>A0ABV0NUC3</accession>
<sequence length="117" mass="13389">MRKKLTLISHIFSSVSLVATAITPRAHRCLIQEVEKEPRTTSNIIIHMRVSRPKQHKGQTHICQKTFGQIFPGRMRQKYNFLQRYVKITNAAFQKNEIILTVKHGGGSVMAWGFIAS</sequence>
<name>A0ABV0NUC3_9TELE</name>
<dbReference type="EMBL" id="JAHRIO010050866">
    <property type="protein sequence ID" value="MEQ2174977.1"/>
    <property type="molecule type" value="Genomic_DNA"/>
</dbReference>
<evidence type="ECO:0000313" key="3">
    <source>
        <dbReference type="Proteomes" id="UP001476798"/>
    </source>
</evidence>
<feature type="chain" id="PRO_5046631809" description="Secreted protein" evidence="1">
    <location>
        <begin position="22"/>
        <end position="117"/>
    </location>
</feature>
<dbReference type="Proteomes" id="UP001476798">
    <property type="component" value="Unassembled WGS sequence"/>
</dbReference>
<keyword evidence="1" id="KW-0732">Signal</keyword>
<keyword evidence="3" id="KW-1185">Reference proteome</keyword>